<gene>
    <name evidence="2" type="ORF">N306_07314</name>
</gene>
<evidence type="ECO:0000313" key="3">
    <source>
        <dbReference type="Proteomes" id="UP000053605"/>
    </source>
</evidence>
<dbReference type="GO" id="GO:0007288">
    <property type="term" value="P:sperm axoneme assembly"/>
    <property type="evidence" value="ECO:0007669"/>
    <property type="project" value="TreeGrafter"/>
</dbReference>
<dbReference type="SUPFAM" id="SSF47576">
    <property type="entry name" value="Calponin-homology domain, CH-domain"/>
    <property type="match status" value="1"/>
</dbReference>
<feature type="non-terminal residue" evidence="2">
    <location>
        <position position="1"/>
    </location>
</feature>
<dbReference type="InterPro" id="IPR001715">
    <property type="entry name" value="CH_dom"/>
</dbReference>
<reference evidence="2 3" key="1">
    <citation type="submission" date="2014-04" db="EMBL/GenBank/DDBJ databases">
        <title>Genome evolution of avian class.</title>
        <authorList>
            <person name="Zhang G."/>
            <person name="Li C."/>
        </authorList>
    </citation>
    <scope>NUCLEOTIDE SEQUENCE [LARGE SCALE GENOMIC DNA]</scope>
    <source>
        <strain evidence="2">BGI_N306</strain>
    </source>
</reference>
<dbReference type="PhylomeDB" id="A0A091VJA4"/>
<proteinExistence type="predicted"/>
<dbReference type="AlphaFoldDB" id="A0A091VJA4"/>
<feature type="domain" description="Calponin-homology (CH)" evidence="1">
    <location>
        <begin position="210"/>
        <end position="310"/>
    </location>
</feature>
<keyword evidence="3" id="KW-1185">Reference proteome</keyword>
<dbReference type="PANTHER" id="PTHR45912:SF3">
    <property type="entry name" value="CILIA- AND FLAGELLA-ASSOCIATED PROTEIN 47"/>
    <property type="match status" value="1"/>
</dbReference>
<dbReference type="Pfam" id="PF24529">
    <property type="entry name" value="CFAP47"/>
    <property type="match status" value="1"/>
</dbReference>
<dbReference type="PROSITE" id="PS50021">
    <property type="entry name" value="CH"/>
    <property type="match status" value="1"/>
</dbReference>
<evidence type="ECO:0000259" key="1">
    <source>
        <dbReference type="PROSITE" id="PS50021"/>
    </source>
</evidence>
<name>A0A091VJA4_OPIHO</name>
<dbReference type="Proteomes" id="UP000053605">
    <property type="component" value="Unassembled WGS sequence"/>
</dbReference>
<dbReference type="STRING" id="30419.A0A091VJA4"/>
<sequence length="310" mass="36164">FFQKTLTAVKNWFTLFGWSKGQNPISIPYSLRRDVCKIHVTSSQEKIFKQSLGKDTKTVYDLLFHLSGQLLPGITSSQSLPLDPVERMLKLHWQHSTLLAFLKSQGAYLPHVMPEFLLEPDDYKKWIKVQTLKKDVKNSDTFSNKHLFILEDSIFERMSKRAWTDLLLQIYKVFVLPRVSSRNITDLFSLESVQNMPRIKSEPLSSNIYSPYERIILTWLNQHYEKNRKTVWKDCEKGEVPPMRWIVNFDRDLLDGLVLATQLAAYCPYLVATHFVRMYTNPKTPEQFLHNCLILVNAMHAVSLAIDIKV</sequence>
<feature type="non-terminal residue" evidence="2">
    <location>
        <position position="310"/>
    </location>
</feature>
<dbReference type="EMBL" id="KK734067">
    <property type="protein sequence ID" value="KFR03244.1"/>
    <property type="molecule type" value="Genomic_DNA"/>
</dbReference>
<accession>A0A091VJA4</accession>
<organism evidence="2 3">
    <name type="scientific">Opisthocomus hoazin</name>
    <name type="common">Hoatzin</name>
    <name type="synonym">Phasianus hoazin</name>
    <dbReference type="NCBI Taxonomy" id="30419"/>
    <lineage>
        <taxon>Eukaryota</taxon>
        <taxon>Metazoa</taxon>
        <taxon>Chordata</taxon>
        <taxon>Craniata</taxon>
        <taxon>Vertebrata</taxon>
        <taxon>Euteleostomi</taxon>
        <taxon>Archelosauria</taxon>
        <taxon>Archosauria</taxon>
        <taxon>Dinosauria</taxon>
        <taxon>Saurischia</taxon>
        <taxon>Theropoda</taxon>
        <taxon>Coelurosauria</taxon>
        <taxon>Aves</taxon>
        <taxon>Neognathae</taxon>
        <taxon>Neoaves</taxon>
        <taxon>Opisthocomiformes</taxon>
        <taxon>Opisthocomidae</taxon>
        <taxon>Opisthocomus</taxon>
    </lineage>
</organism>
<dbReference type="PANTHER" id="PTHR45912">
    <property type="entry name" value="CILIA- AND FLAGELLA-ASSOCIATED PROTEIN 47"/>
    <property type="match status" value="1"/>
</dbReference>
<dbReference type="GO" id="GO:0005929">
    <property type="term" value="C:cilium"/>
    <property type="evidence" value="ECO:0007669"/>
    <property type="project" value="TreeGrafter"/>
</dbReference>
<evidence type="ECO:0000313" key="2">
    <source>
        <dbReference type="EMBL" id="KFR03244.1"/>
    </source>
</evidence>
<dbReference type="Gene3D" id="1.10.418.10">
    <property type="entry name" value="Calponin-like domain"/>
    <property type="match status" value="1"/>
</dbReference>
<protein>
    <submittedName>
        <fullName evidence="2">Calponin homology domain-containing protein 2</fullName>
    </submittedName>
</protein>
<dbReference type="InterPro" id="IPR036872">
    <property type="entry name" value="CH_dom_sf"/>
</dbReference>
<dbReference type="InterPro" id="IPR056343">
    <property type="entry name" value="CFAP47_dom"/>
</dbReference>